<dbReference type="Proteomes" id="UP000318571">
    <property type="component" value="Chromosome 11"/>
</dbReference>
<feature type="region of interest" description="Disordered" evidence="3">
    <location>
        <begin position="265"/>
        <end position="297"/>
    </location>
</feature>
<feature type="compositionally biased region" description="Acidic residues" evidence="3">
    <location>
        <begin position="221"/>
        <end position="231"/>
    </location>
</feature>
<keyword evidence="6" id="KW-1185">Reference proteome</keyword>
<feature type="compositionally biased region" description="Pro residues" evidence="3">
    <location>
        <begin position="1"/>
        <end position="11"/>
    </location>
</feature>
<dbReference type="InterPro" id="IPR038106">
    <property type="entry name" value="NFRKB_winged_sf"/>
</dbReference>
<evidence type="ECO:0000256" key="2">
    <source>
        <dbReference type="ARBA" id="ARBA00023242"/>
    </source>
</evidence>
<gene>
    <name evidence="5" type="ORF">TCAL_06813</name>
</gene>
<proteinExistence type="predicted"/>
<dbReference type="GO" id="GO:0031011">
    <property type="term" value="C:Ino80 complex"/>
    <property type="evidence" value="ECO:0007669"/>
    <property type="project" value="InterPro"/>
</dbReference>
<dbReference type="AlphaFoldDB" id="A0A553PLA6"/>
<dbReference type="OrthoDB" id="70874at2759"/>
<feature type="domain" description="DEUBAD" evidence="4">
    <location>
        <begin position="54"/>
        <end position="170"/>
    </location>
</feature>
<feature type="region of interest" description="Disordered" evidence="3">
    <location>
        <begin position="732"/>
        <end position="753"/>
    </location>
</feature>
<keyword evidence="2" id="KW-0539">Nucleus</keyword>
<dbReference type="OMA" id="ETWQLLP"/>
<evidence type="ECO:0000313" key="5">
    <source>
        <dbReference type="EMBL" id="TRY78471.1"/>
    </source>
</evidence>
<dbReference type="InterPro" id="IPR025220">
    <property type="entry name" value="NFRKB_WH_1"/>
</dbReference>
<feature type="region of interest" description="Disordered" evidence="3">
    <location>
        <begin position="511"/>
        <end position="558"/>
    </location>
</feature>
<protein>
    <recommendedName>
        <fullName evidence="4">DEUBAD domain-containing protein</fullName>
    </recommendedName>
</protein>
<dbReference type="EMBL" id="VCGU01000003">
    <property type="protein sequence ID" value="TRY78471.1"/>
    <property type="molecule type" value="Genomic_DNA"/>
</dbReference>
<feature type="region of interest" description="Disordered" evidence="3">
    <location>
        <begin position="877"/>
        <end position="922"/>
    </location>
</feature>
<feature type="compositionally biased region" description="Polar residues" evidence="3">
    <location>
        <begin position="898"/>
        <end position="922"/>
    </location>
</feature>
<evidence type="ECO:0000313" key="6">
    <source>
        <dbReference type="Proteomes" id="UP000318571"/>
    </source>
</evidence>
<accession>A0A553PLA6</accession>
<organism evidence="5 6">
    <name type="scientific">Tigriopus californicus</name>
    <name type="common">Marine copepod</name>
    <dbReference type="NCBI Taxonomy" id="6832"/>
    <lineage>
        <taxon>Eukaryota</taxon>
        <taxon>Metazoa</taxon>
        <taxon>Ecdysozoa</taxon>
        <taxon>Arthropoda</taxon>
        <taxon>Crustacea</taxon>
        <taxon>Multicrustacea</taxon>
        <taxon>Hexanauplia</taxon>
        <taxon>Copepoda</taxon>
        <taxon>Harpacticoida</taxon>
        <taxon>Harpacticidae</taxon>
        <taxon>Tigriopus</taxon>
    </lineage>
</organism>
<reference evidence="5 6" key="1">
    <citation type="journal article" date="2018" name="Nat. Ecol. Evol.">
        <title>Genomic signatures of mitonuclear coevolution across populations of Tigriopus californicus.</title>
        <authorList>
            <person name="Barreto F.S."/>
            <person name="Watson E.T."/>
            <person name="Lima T.G."/>
            <person name="Willett C.S."/>
            <person name="Edmands S."/>
            <person name="Li W."/>
            <person name="Burton R.S."/>
        </authorList>
    </citation>
    <scope>NUCLEOTIDE SEQUENCE [LARGE SCALE GENOMIC DNA]</scope>
    <source>
        <strain evidence="5 6">San Diego</strain>
    </source>
</reference>
<name>A0A553PLA6_TIGCA</name>
<dbReference type="STRING" id="6832.A0A553PLA6"/>
<feature type="region of interest" description="Disordered" evidence="3">
    <location>
        <begin position="818"/>
        <end position="859"/>
    </location>
</feature>
<dbReference type="Pfam" id="PF14465">
    <property type="entry name" value="WHD_1st_NFRKB"/>
    <property type="match status" value="1"/>
</dbReference>
<dbReference type="Pfam" id="PF25793">
    <property type="entry name" value="WHD_2nd_NFRKB"/>
    <property type="match status" value="1"/>
</dbReference>
<evidence type="ECO:0000256" key="3">
    <source>
        <dbReference type="SAM" id="MobiDB-lite"/>
    </source>
</evidence>
<feature type="compositionally biased region" description="Polar residues" evidence="3">
    <location>
        <begin position="732"/>
        <end position="744"/>
    </location>
</feature>
<sequence>MDPVDPPPLPMEPVAADQTPTGHPSARIDPDPEDTEEEDGFESVILGSVQLSLPAGLCRNTDILDQFFSLDLWDALDPPLQARLQHFLPVDAEVDAAETRALVGQLFQDQNFHFGNPLTRLKAGLAAGEMTPEKTRVRRLLRRIQRRNYKERTRERAYTLLQDMLTSRKKLIESRTGQPARTPMSVLKLERKSVRATPDLEFKIAQRYLKERSLIRREGAQVEEDVSEDEFYPNGPPKRKPQRREVNLLDSDYWKSFTNDKPATVPLKSSAVAKPSANASVKPSPKPRVKEDPSLKSLNATGFKTVLQSSLLHQPSPAPPPVAAGQSLLSPPSQDKPKDGNNIDDSRAVEEAVANIPGMDDLVPSDTFGTVSCEEVIETSEVPLDVEADVEPEGPACYFSVLRDCFTANAEAKITIPDLEDKISQWQASTSRLNCDWLHLASSWMGQIPSAVAFLTGAFPDAQPSGFKPFILVDPSVGTYQWTGHGMDSDVHLSALTKWWLERRDRCRAVATSSEAPTPTTEAAKDKPKPLANFSSTPEERHMFQEQERQRFSNPNQPYTYRMYGRSSVVGPLKPSSKHNIKQHPLMIHQRPPYITMVVLVRDAVARLTQGQGTRNEIVELLRDSQYLNEEGLRDANALSQCVSGALDRLQSEMDPCVKYDGAKKIWTNLHHDRSEEDFAQAHQQFLASQTKPPKRGEAAKKDLQVQNQVASLSSQIPTGILERALEAASKTTTLGQASPQVDASMSLSPGLPSPLAPPTSIPMSTLPSSSSGQTVQVMTSQGLKTFQLSTGSAPIISTSPLGASSGATKSTSILTRGPEAKMASPSQSLLLSPNRLPSKPLLPKMTLPPSVAPPAPSVGSSLLGKVGTSLLQTGPAPVQTSLLSPRPPQRGIVSQAPLGQQPQTVRQSHPLSTVRSSPQASSQIQRVIVKNSDGKQVQLTAAQLQKLIASGAIKQSVQIAVDSQGSTPKKLVSTAPALDAAVSSIVARTMNSSPRMTTVVSHSQVRSVSSPIRVSAPNQPSLVNVNRMGRPQVQQSLIRVGQGGATQPIRYLNLSQASPATTGNLMKILSTTNNQVRVIPGGQSGGIRLAQTSAGTSLLQPSQLPAQPVQFSMPSVISAPAPAPPPQASGNTTIRLNQALSAGQRVIVGGKEYVLGTNAAGQQVLTPTVQQQQLQQHQLLGQAQTVVQQHPPQVVVQQGQGVRSVLLNHVQSNAIQNIRIVQQQQQQQQHHNP</sequence>
<feature type="region of interest" description="Disordered" evidence="3">
    <location>
        <begin position="311"/>
        <end position="344"/>
    </location>
</feature>
<feature type="compositionally biased region" description="Basic and acidic residues" evidence="3">
    <location>
        <begin position="335"/>
        <end position="344"/>
    </location>
</feature>
<dbReference type="PANTHER" id="PTHR13052:SF3">
    <property type="entry name" value="NUCLEAR FACTOR RELATED TO KAPPA-B-BINDING PROTEIN"/>
    <property type="match status" value="1"/>
</dbReference>
<dbReference type="CDD" id="cd21865">
    <property type="entry name" value="DEUBAD_NFRKB"/>
    <property type="match status" value="1"/>
</dbReference>
<dbReference type="PROSITE" id="PS51916">
    <property type="entry name" value="DEUBAD"/>
    <property type="match status" value="1"/>
</dbReference>
<feature type="region of interest" description="Disordered" evidence="3">
    <location>
        <begin position="1"/>
        <end position="39"/>
    </location>
</feature>
<evidence type="ECO:0000256" key="1">
    <source>
        <dbReference type="ARBA" id="ARBA00004123"/>
    </source>
</evidence>
<dbReference type="PANTHER" id="PTHR13052">
    <property type="entry name" value="NFRKB-RELATED"/>
    <property type="match status" value="1"/>
</dbReference>
<dbReference type="GO" id="GO:0002020">
    <property type="term" value="F:protease binding"/>
    <property type="evidence" value="ECO:0007669"/>
    <property type="project" value="TreeGrafter"/>
</dbReference>
<comment type="caution">
    <text evidence="5">The sequence shown here is derived from an EMBL/GenBank/DDBJ whole genome shotgun (WGS) entry which is preliminary data.</text>
</comment>
<dbReference type="Gene3D" id="1.10.10.2430">
    <property type="entry name" value="NFRKB winged helix-like domain"/>
    <property type="match status" value="1"/>
</dbReference>
<dbReference type="InterPro" id="IPR044867">
    <property type="entry name" value="DEUBAD_dom"/>
</dbReference>
<feature type="region of interest" description="Disordered" evidence="3">
    <location>
        <begin position="219"/>
        <end position="243"/>
    </location>
</feature>
<comment type="subcellular location">
    <subcellularLocation>
        <location evidence="1">Nucleus</location>
    </subcellularLocation>
</comment>
<dbReference type="InterPro" id="IPR024867">
    <property type="entry name" value="NFRKB"/>
</dbReference>
<evidence type="ECO:0000259" key="4">
    <source>
        <dbReference type="PROSITE" id="PS51916"/>
    </source>
</evidence>
<feature type="compositionally biased region" description="Basic and acidic residues" evidence="3">
    <location>
        <begin position="538"/>
        <end position="551"/>
    </location>
</feature>
<feature type="compositionally biased region" description="Polar residues" evidence="3">
    <location>
        <begin position="511"/>
        <end position="521"/>
    </location>
</feature>
<dbReference type="InterPro" id="IPR057748">
    <property type="entry name" value="NFRKB_WH_2"/>
</dbReference>